<feature type="transmembrane region" description="Helical" evidence="2">
    <location>
        <begin position="32"/>
        <end position="55"/>
    </location>
</feature>
<keyword evidence="4" id="KW-1185">Reference proteome</keyword>
<keyword evidence="2" id="KW-1133">Transmembrane helix</keyword>
<dbReference type="Pfam" id="PF01554">
    <property type="entry name" value="MatE"/>
    <property type="match status" value="1"/>
</dbReference>
<protein>
    <recommendedName>
        <fullName evidence="5">Protein DETOXIFICATION</fullName>
    </recommendedName>
</protein>
<reference evidence="3" key="1">
    <citation type="submission" date="2020-05" db="EMBL/GenBank/DDBJ databases">
        <title>WGS assembly of Panicum virgatum.</title>
        <authorList>
            <person name="Lovell J.T."/>
            <person name="Jenkins J."/>
            <person name="Shu S."/>
            <person name="Juenger T.E."/>
            <person name="Schmutz J."/>
        </authorList>
    </citation>
    <scope>NUCLEOTIDE SEQUENCE</scope>
    <source>
        <strain evidence="3">AP13</strain>
    </source>
</reference>
<dbReference type="PANTHER" id="PTHR11206">
    <property type="entry name" value="MULTIDRUG RESISTANCE PROTEIN"/>
    <property type="match status" value="1"/>
</dbReference>
<evidence type="ECO:0000313" key="4">
    <source>
        <dbReference type="Proteomes" id="UP000823388"/>
    </source>
</evidence>
<dbReference type="GO" id="GO:0015297">
    <property type="term" value="F:antiporter activity"/>
    <property type="evidence" value="ECO:0007669"/>
    <property type="project" value="InterPro"/>
</dbReference>
<dbReference type="InterPro" id="IPR002528">
    <property type="entry name" value="MATE_fam"/>
</dbReference>
<feature type="transmembrane region" description="Helical" evidence="2">
    <location>
        <begin position="70"/>
        <end position="92"/>
    </location>
</feature>
<dbReference type="EMBL" id="CM029044">
    <property type="protein sequence ID" value="KAG2605644.1"/>
    <property type="molecule type" value="Genomic_DNA"/>
</dbReference>
<dbReference type="GO" id="GO:0016020">
    <property type="term" value="C:membrane"/>
    <property type="evidence" value="ECO:0007669"/>
    <property type="project" value="InterPro"/>
</dbReference>
<keyword evidence="2" id="KW-0472">Membrane</keyword>
<sequence length="180" mass="19234">MVPYGLGAAISTRVSNELGAGRPRAARLAVRVVMLLAVSEGLVTGSVLVCVRYVWGRVYSDDEEVVRCVARMMLVLAVSNFFDGIQCVLSGVARGCGWQKVGAWVNLGAFYIVGVPAAYLIAFVLCAGGMGLWTGIICSIVVQVVLLLLITLRTDWQKEATKAKNRVLDSSLPTDLVVAT</sequence>
<evidence type="ECO:0000256" key="1">
    <source>
        <dbReference type="ARBA" id="ARBA00010199"/>
    </source>
</evidence>
<proteinExistence type="inferred from homology"/>
<feature type="transmembrane region" description="Helical" evidence="2">
    <location>
        <begin position="104"/>
        <end position="125"/>
    </location>
</feature>
<organism evidence="3 4">
    <name type="scientific">Panicum virgatum</name>
    <name type="common">Blackwell switchgrass</name>
    <dbReference type="NCBI Taxonomy" id="38727"/>
    <lineage>
        <taxon>Eukaryota</taxon>
        <taxon>Viridiplantae</taxon>
        <taxon>Streptophyta</taxon>
        <taxon>Embryophyta</taxon>
        <taxon>Tracheophyta</taxon>
        <taxon>Spermatophyta</taxon>
        <taxon>Magnoliopsida</taxon>
        <taxon>Liliopsida</taxon>
        <taxon>Poales</taxon>
        <taxon>Poaceae</taxon>
        <taxon>PACMAD clade</taxon>
        <taxon>Panicoideae</taxon>
        <taxon>Panicodae</taxon>
        <taxon>Paniceae</taxon>
        <taxon>Panicinae</taxon>
        <taxon>Panicum</taxon>
        <taxon>Panicum sect. Hiantes</taxon>
    </lineage>
</organism>
<name>A0A8T0T8Y3_PANVG</name>
<dbReference type="GO" id="GO:0042910">
    <property type="term" value="F:xenobiotic transmembrane transporter activity"/>
    <property type="evidence" value="ECO:0007669"/>
    <property type="project" value="InterPro"/>
</dbReference>
<keyword evidence="2" id="KW-0812">Transmembrane</keyword>
<feature type="transmembrane region" description="Helical" evidence="2">
    <location>
        <begin position="131"/>
        <end position="152"/>
    </location>
</feature>
<evidence type="ECO:0008006" key="5">
    <source>
        <dbReference type="Google" id="ProtNLM"/>
    </source>
</evidence>
<comment type="similarity">
    <text evidence="1">Belongs to the multi antimicrobial extrusion (MATE) (TC 2.A.66.1) family.</text>
</comment>
<comment type="caution">
    <text evidence="3">The sequence shown here is derived from an EMBL/GenBank/DDBJ whole genome shotgun (WGS) entry which is preliminary data.</text>
</comment>
<evidence type="ECO:0000256" key="2">
    <source>
        <dbReference type="SAM" id="Phobius"/>
    </source>
</evidence>
<dbReference type="AlphaFoldDB" id="A0A8T0T8Y3"/>
<evidence type="ECO:0000313" key="3">
    <source>
        <dbReference type="EMBL" id="KAG2605644.1"/>
    </source>
</evidence>
<gene>
    <name evidence="3" type="ORF">PVAP13_4NG084300</name>
</gene>
<dbReference type="Proteomes" id="UP000823388">
    <property type="component" value="Chromosome 4N"/>
</dbReference>
<accession>A0A8T0T8Y3</accession>